<sequence length="118" mass="13164">MGLSRQESWSGVPCPPPKDLPDLEIEPTSLASPALAVIGGAWEGRVHAKGEEKSRQVDLKGTMEKYNCFLEKGMATHSSILAWRIPWTEESLVGYSRWGCKEPDTTKKVTHNCFTILY</sequence>
<dbReference type="EMBL" id="OX459945">
    <property type="protein sequence ID" value="CAI9179762.1"/>
    <property type="molecule type" value="Genomic_DNA"/>
</dbReference>
<evidence type="ECO:0000313" key="3">
    <source>
        <dbReference type="Proteomes" id="UP001176941"/>
    </source>
</evidence>
<accession>A0ABN9A0I1</accession>
<evidence type="ECO:0000256" key="1">
    <source>
        <dbReference type="SAM" id="MobiDB-lite"/>
    </source>
</evidence>
<feature type="region of interest" description="Disordered" evidence="1">
    <location>
        <begin position="1"/>
        <end position="25"/>
    </location>
</feature>
<evidence type="ECO:0000313" key="2">
    <source>
        <dbReference type="EMBL" id="CAI9179762.1"/>
    </source>
</evidence>
<organism evidence="2 3">
    <name type="scientific">Rangifer tarandus platyrhynchus</name>
    <name type="common">Svalbard reindeer</name>
    <dbReference type="NCBI Taxonomy" id="3082113"/>
    <lineage>
        <taxon>Eukaryota</taxon>
        <taxon>Metazoa</taxon>
        <taxon>Chordata</taxon>
        <taxon>Craniata</taxon>
        <taxon>Vertebrata</taxon>
        <taxon>Euteleostomi</taxon>
        <taxon>Mammalia</taxon>
        <taxon>Eutheria</taxon>
        <taxon>Laurasiatheria</taxon>
        <taxon>Artiodactyla</taxon>
        <taxon>Ruminantia</taxon>
        <taxon>Pecora</taxon>
        <taxon>Cervidae</taxon>
        <taxon>Odocoileinae</taxon>
        <taxon>Rangifer</taxon>
    </lineage>
</organism>
<keyword evidence="3" id="KW-1185">Reference proteome</keyword>
<gene>
    <name evidence="2" type="ORF">MRATA1EN1_LOCUS28724</name>
</gene>
<reference evidence="2" key="1">
    <citation type="submission" date="2023-04" db="EMBL/GenBank/DDBJ databases">
        <authorList>
            <consortium name="ELIXIR-Norway"/>
        </authorList>
    </citation>
    <scope>NUCLEOTIDE SEQUENCE [LARGE SCALE GENOMIC DNA]</scope>
</reference>
<protein>
    <submittedName>
        <fullName evidence="2">Uncharacterized protein</fullName>
    </submittedName>
</protein>
<dbReference type="Proteomes" id="UP001176941">
    <property type="component" value="Chromosome 9"/>
</dbReference>
<proteinExistence type="predicted"/>
<name>A0ABN9A0I1_RANTA</name>